<reference evidence="2 5" key="1">
    <citation type="submission" date="2018-09" db="EMBL/GenBank/DDBJ databases">
        <title>Roseomonas sp. nov., isolated from feces of Tibetan antelopes in the Qinghai-Tibet plateau, China.</title>
        <authorList>
            <person name="Tian Z."/>
        </authorList>
    </citation>
    <scope>NUCLEOTIDE SEQUENCE [LARGE SCALE GENOMIC DNA]</scope>
    <source>
        <strain evidence="3 4">Z23</strain>
        <strain evidence="2 5">Z24</strain>
    </source>
</reference>
<name>A0A3A9JB64_9PROT</name>
<dbReference type="EMBL" id="RFLX01000011">
    <property type="protein sequence ID" value="RMI20484.1"/>
    <property type="molecule type" value="Genomic_DNA"/>
</dbReference>
<dbReference type="Gene3D" id="1.20.1250.20">
    <property type="entry name" value="MFS general substrate transporter like domains"/>
    <property type="match status" value="2"/>
</dbReference>
<dbReference type="InterPro" id="IPR036259">
    <property type="entry name" value="MFS_trans_sf"/>
</dbReference>
<keyword evidence="4" id="KW-1185">Reference proteome</keyword>
<sequence length="401" mass="41696">MPAFTQFRLLTLHSALFGLSSAMAGGFVGAYLLKLGLGMPLALTAYAALLLVRFGMRFLALAVVRRIGLAKAMKLGAGVASLQFLPLLLAEDPRWLAAWILTVSIAESLYWPVYHASTAATVAEGEGLGQQVGERMTVGALVAVVGPLLGGLLLSSFGEAFDFAIAACICLLSVWPLGRMAPIMAGEVPRARETMRGFDQRAMATFMVDGWIASGLALAWPMVLFSSVGGSYGAFGLANAAAGLVGAAVSFVCGRAIDGGRRQHYLVAVCVMLAFGFALRIASAWSPVAAAIANLTGAIAAGFYGPVVMSTIYERAKQSGAAYRFHFALEGGWDFGAVTGCLAAAILAWATMEPALALLPASMGVIAIYLCVRVRNQNKERAPEAAAVPADMPQGPLAAAA</sequence>
<keyword evidence="1" id="KW-1133">Transmembrane helix</keyword>
<evidence type="ECO:0000313" key="4">
    <source>
        <dbReference type="Proteomes" id="UP000274097"/>
    </source>
</evidence>
<gene>
    <name evidence="2" type="ORF">D6Z83_13115</name>
    <name evidence="3" type="ORF">EBE87_15160</name>
</gene>
<dbReference type="InParanoid" id="A0A3A9JB64"/>
<dbReference type="Proteomes" id="UP000274097">
    <property type="component" value="Unassembled WGS sequence"/>
</dbReference>
<dbReference type="AlphaFoldDB" id="A0A3A9JB64"/>
<evidence type="ECO:0000313" key="5">
    <source>
        <dbReference type="Proteomes" id="UP000278036"/>
    </source>
</evidence>
<keyword evidence="1" id="KW-0812">Transmembrane</keyword>
<evidence type="ECO:0000313" key="2">
    <source>
        <dbReference type="EMBL" id="RKK03722.1"/>
    </source>
</evidence>
<evidence type="ECO:0008006" key="6">
    <source>
        <dbReference type="Google" id="ProtNLM"/>
    </source>
</evidence>
<feature type="transmembrane region" description="Helical" evidence="1">
    <location>
        <begin position="291"/>
        <end position="313"/>
    </location>
</feature>
<feature type="transmembrane region" description="Helical" evidence="1">
    <location>
        <begin position="137"/>
        <end position="157"/>
    </location>
</feature>
<feature type="transmembrane region" description="Helical" evidence="1">
    <location>
        <begin position="325"/>
        <end position="349"/>
    </location>
</feature>
<dbReference type="Proteomes" id="UP000278036">
    <property type="component" value="Unassembled WGS sequence"/>
</dbReference>
<protein>
    <recommendedName>
        <fullName evidence="6">MFS transporter</fullName>
    </recommendedName>
</protein>
<proteinExistence type="predicted"/>
<feature type="transmembrane region" description="Helical" evidence="1">
    <location>
        <begin position="163"/>
        <end position="181"/>
    </location>
</feature>
<organism evidence="2 5">
    <name type="scientific">Teichococcus wenyumeiae</name>
    <dbReference type="NCBI Taxonomy" id="2478470"/>
    <lineage>
        <taxon>Bacteria</taxon>
        <taxon>Pseudomonadati</taxon>
        <taxon>Pseudomonadota</taxon>
        <taxon>Alphaproteobacteria</taxon>
        <taxon>Acetobacterales</taxon>
        <taxon>Roseomonadaceae</taxon>
        <taxon>Roseomonas</taxon>
    </lineage>
</organism>
<feature type="transmembrane region" description="Helical" evidence="1">
    <location>
        <begin position="202"/>
        <end position="220"/>
    </location>
</feature>
<dbReference type="SUPFAM" id="SSF103473">
    <property type="entry name" value="MFS general substrate transporter"/>
    <property type="match status" value="1"/>
</dbReference>
<feature type="transmembrane region" description="Helical" evidence="1">
    <location>
        <begin position="355"/>
        <end position="372"/>
    </location>
</feature>
<feature type="transmembrane region" description="Helical" evidence="1">
    <location>
        <begin position="40"/>
        <end position="60"/>
    </location>
</feature>
<evidence type="ECO:0000256" key="1">
    <source>
        <dbReference type="SAM" id="Phobius"/>
    </source>
</evidence>
<keyword evidence="1" id="KW-0472">Membrane</keyword>
<evidence type="ECO:0000313" key="3">
    <source>
        <dbReference type="EMBL" id="RMI20484.1"/>
    </source>
</evidence>
<feature type="transmembrane region" description="Helical" evidence="1">
    <location>
        <begin position="265"/>
        <end position="285"/>
    </location>
</feature>
<accession>A0A3A9JB64</accession>
<dbReference type="EMBL" id="RAQU01000072">
    <property type="protein sequence ID" value="RKK03722.1"/>
    <property type="molecule type" value="Genomic_DNA"/>
</dbReference>
<comment type="caution">
    <text evidence="2">The sequence shown here is derived from an EMBL/GenBank/DDBJ whole genome shotgun (WGS) entry which is preliminary data.</text>
</comment>
<feature type="transmembrane region" description="Helical" evidence="1">
    <location>
        <begin position="232"/>
        <end position="253"/>
    </location>
</feature>